<dbReference type="EMBL" id="FNNQ01000004">
    <property type="protein sequence ID" value="SDW57592.1"/>
    <property type="molecule type" value="Genomic_DNA"/>
</dbReference>
<dbReference type="OrthoDB" id="3177877at2"/>
<sequence>MKTVESKHIAFVGGVGIGKTYHLQKKFKLLRAYHEDHYSVFVPDQSHQDYYLIGAEKINWNDDKPQETIDNLVSILNTSKPPVTILLDALPAHSDTLSLLFNHPTTQIIMTSQEIGRIFDIKTNEEIQINFSINV</sequence>
<protein>
    <recommendedName>
        <fullName evidence="3">AAA domain-containing protein</fullName>
    </recommendedName>
</protein>
<name>A0A1H2UNC4_9BACL</name>
<dbReference type="SUPFAM" id="SSF52540">
    <property type="entry name" value="P-loop containing nucleoside triphosphate hydrolases"/>
    <property type="match status" value="1"/>
</dbReference>
<evidence type="ECO:0008006" key="3">
    <source>
        <dbReference type="Google" id="ProtNLM"/>
    </source>
</evidence>
<gene>
    <name evidence="1" type="ORF">SAMN05444487_104161</name>
</gene>
<organism evidence="1 2">
    <name type="scientific">Marininema mesophilum</name>
    <dbReference type="NCBI Taxonomy" id="1048340"/>
    <lineage>
        <taxon>Bacteria</taxon>
        <taxon>Bacillati</taxon>
        <taxon>Bacillota</taxon>
        <taxon>Bacilli</taxon>
        <taxon>Bacillales</taxon>
        <taxon>Thermoactinomycetaceae</taxon>
        <taxon>Marininema</taxon>
    </lineage>
</organism>
<keyword evidence="2" id="KW-1185">Reference proteome</keyword>
<dbReference type="Proteomes" id="UP000198534">
    <property type="component" value="Unassembled WGS sequence"/>
</dbReference>
<proteinExistence type="predicted"/>
<dbReference type="AlphaFoldDB" id="A0A1H2UNC4"/>
<accession>A0A1H2UNC4</accession>
<evidence type="ECO:0000313" key="1">
    <source>
        <dbReference type="EMBL" id="SDW57592.1"/>
    </source>
</evidence>
<reference evidence="1 2" key="1">
    <citation type="submission" date="2016-10" db="EMBL/GenBank/DDBJ databases">
        <authorList>
            <person name="de Groot N.N."/>
        </authorList>
    </citation>
    <scope>NUCLEOTIDE SEQUENCE [LARGE SCALE GENOMIC DNA]</scope>
    <source>
        <strain evidence="1 2">DSM 45610</strain>
    </source>
</reference>
<evidence type="ECO:0000313" key="2">
    <source>
        <dbReference type="Proteomes" id="UP000198534"/>
    </source>
</evidence>
<dbReference type="InterPro" id="IPR027417">
    <property type="entry name" value="P-loop_NTPase"/>
</dbReference>
<dbReference type="RefSeq" id="WP_091737526.1">
    <property type="nucleotide sequence ID" value="NZ_FNNQ01000004.1"/>
</dbReference>